<evidence type="ECO:0000313" key="2">
    <source>
        <dbReference type="Proteomes" id="UP001187315"/>
    </source>
</evidence>
<organism evidence="1 2">
    <name type="scientific">Tachysurus vachellii</name>
    <name type="common">Darkbarbel catfish</name>
    <name type="synonym">Pelteobagrus vachellii</name>
    <dbReference type="NCBI Taxonomy" id="175792"/>
    <lineage>
        <taxon>Eukaryota</taxon>
        <taxon>Metazoa</taxon>
        <taxon>Chordata</taxon>
        <taxon>Craniata</taxon>
        <taxon>Vertebrata</taxon>
        <taxon>Euteleostomi</taxon>
        <taxon>Actinopterygii</taxon>
        <taxon>Neopterygii</taxon>
        <taxon>Teleostei</taxon>
        <taxon>Ostariophysi</taxon>
        <taxon>Siluriformes</taxon>
        <taxon>Bagridae</taxon>
        <taxon>Tachysurus</taxon>
    </lineage>
</organism>
<sequence>MAPNTHSGRHRLLCCFDDVRPSCTELQSKNQIMSSHECGCLCDTECKGRRVMEMECDMHAQVLAQGQAGFLLKGMQCISSLQGNSCRQEYSVAEDTDRAS</sequence>
<gene>
    <name evidence="1" type="ORF">Q7C36_013803</name>
</gene>
<keyword evidence="2" id="KW-1185">Reference proteome</keyword>
<accession>A0AA88MLM7</accession>
<name>A0AA88MLM7_TACVA</name>
<dbReference type="AlphaFoldDB" id="A0AA88MLM7"/>
<protein>
    <submittedName>
        <fullName evidence="1">Uncharacterized protein</fullName>
    </submittedName>
</protein>
<proteinExistence type="predicted"/>
<comment type="caution">
    <text evidence="1">The sequence shown here is derived from an EMBL/GenBank/DDBJ whole genome shotgun (WGS) entry which is preliminary data.</text>
</comment>
<evidence type="ECO:0000313" key="1">
    <source>
        <dbReference type="EMBL" id="KAK2838989.1"/>
    </source>
</evidence>
<reference evidence="1" key="1">
    <citation type="submission" date="2023-08" db="EMBL/GenBank/DDBJ databases">
        <title>Pelteobagrus vachellii genome.</title>
        <authorList>
            <person name="Liu H."/>
        </authorList>
    </citation>
    <scope>NUCLEOTIDE SEQUENCE</scope>
    <source>
        <strain evidence="1">PRFRI_2022a</strain>
        <tissue evidence="1">Muscle</tissue>
    </source>
</reference>
<dbReference type="Proteomes" id="UP001187315">
    <property type="component" value="Unassembled WGS sequence"/>
</dbReference>
<dbReference type="EMBL" id="JAVHJS010000013">
    <property type="protein sequence ID" value="KAK2838989.1"/>
    <property type="molecule type" value="Genomic_DNA"/>
</dbReference>